<dbReference type="NCBIfam" id="NF004238">
    <property type="entry name" value="PRK05682.1-1"/>
    <property type="match status" value="1"/>
</dbReference>
<keyword evidence="11" id="KW-1185">Reference proteome</keyword>
<dbReference type="InterPro" id="IPR037058">
    <property type="entry name" value="Falgellar_hook_FlgE_sf"/>
</dbReference>
<comment type="similarity">
    <text evidence="2 5">Belongs to the flagella basal body rod proteins family.</text>
</comment>
<evidence type="ECO:0000259" key="9">
    <source>
        <dbReference type="Pfam" id="PF22692"/>
    </source>
</evidence>
<dbReference type="Pfam" id="PF00460">
    <property type="entry name" value="Flg_bb_rod"/>
    <property type="match status" value="1"/>
</dbReference>
<evidence type="ECO:0000259" key="6">
    <source>
        <dbReference type="Pfam" id="PF00460"/>
    </source>
</evidence>
<dbReference type="InterPro" id="IPR010930">
    <property type="entry name" value="Flg_bb/hook_C_dom"/>
</dbReference>
<dbReference type="NCBIfam" id="TIGR03506">
    <property type="entry name" value="FlgEFG_subfam"/>
    <property type="match status" value="1"/>
</dbReference>
<evidence type="ECO:0000256" key="4">
    <source>
        <dbReference type="ARBA" id="ARBA00023143"/>
    </source>
</evidence>
<gene>
    <name evidence="10" type="ORF">EDC57_0820</name>
</gene>
<sequence length="422" mass="43546">MAFEIALTGLNAASAELSVIGNNIANAGTTGFKQSRPEFADIFAVSNLGTTASGIGQGVRLSGVAQQFTQGNITFTDNPLDLAISGEGFFRLSDNGAITYTRAGAFRLDNRGFVVNGQGQRLTAFQADSAGNITGALGDLQISTANIPPQATSQLDALLNLDANATVFGAGAPAFNHNDPTTFNHATSTTVYDTLGNPLLATMYFRKVGANSWQMHTWVTQPDGTEVELVPAGGSPGSPATLTFDNTGRLTATSPAGSLALSVDYDPATLTTGGAPLDMDIVLSGTTQFGADFAVSSLSQDGFATGRLTSIDIEDNGIVFARFSNGQSSVLGQVALATFANPQGLRPVGDTAWAESFASGPPLVAAPGSGTLGLIQSGALEESNVEISEQLVRLITAQRNFQANAQVVTTADQVTQAILNIR</sequence>
<dbReference type="InterPro" id="IPR011491">
    <property type="entry name" value="FlgE_D2"/>
</dbReference>
<keyword evidence="10" id="KW-0966">Cell projection</keyword>
<dbReference type="Pfam" id="PF06429">
    <property type="entry name" value="Flg_bbr_C"/>
    <property type="match status" value="1"/>
</dbReference>
<dbReference type="InterPro" id="IPR020013">
    <property type="entry name" value="Flagellar_FlgE/F/G"/>
</dbReference>
<dbReference type="InterPro" id="IPR037925">
    <property type="entry name" value="FlgE/F/G-like"/>
</dbReference>
<dbReference type="InterPro" id="IPR053967">
    <property type="entry name" value="LlgE_F_G-like_D1"/>
</dbReference>
<dbReference type="Gene3D" id="2.60.98.20">
    <property type="entry name" value="Flagellar hook protein FlgE"/>
    <property type="match status" value="1"/>
</dbReference>
<evidence type="ECO:0000256" key="1">
    <source>
        <dbReference type="ARBA" id="ARBA00004117"/>
    </source>
</evidence>
<reference evidence="10 11" key="1">
    <citation type="submission" date="2018-11" db="EMBL/GenBank/DDBJ databases">
        <title>Genomic Encyclopedia of Type Strains, Phase IV (KMG-IV): sequencing the most valuable type-strain genomes for metagenomic binning, comparative biology and taxonomic classification.</title>
        <authorList>
            <person name="Goeker M."/>
        </authorList>
    </citation>
    <scope>NUCLEOTIDE SEQUENCE [LARGE SCALE GENOMIC DNA]</scope>
    <source>
        <strain evidence="10 11">DSM 100275</strain>
    </source>
</reference>
<dbReference type="Proteomes" id="UP000276634">
    <property type="component" value="Unassembled WGS sequence"/>
</dbReference>
<comment type="caution">
    <text evidence="10">The sequence shown here is derived from an EMBL/GenBank/DDBJ whole genome shotgun (WGS) entry which is preliminary data.</text>
</comment>
<dbReference type="RefSeq" id="WP_123400475.1">
    <property type="nucleotide sequence ID" value="NZ_RJVI01000001.1"/>
</dbReference>
<comment type="subcellular location">
    <subcellularLocation>
        <location evidence="1 5">Bacterial flagellum basal body</location>
    </subcellularLocation>
</comment>
<dbReference type="EMBL" id="RJVI01000001">
    <property type="protein sequence ID" value="ROR34909.1"/>
    <property type="molecule type" value="Genomic_DNA"/>
</dbReference>
<dbReference type="OrthoDB" id="8578401at2"/>
<dbReference type="Pfam" id="PF22692">
    <property type="entry name" value="LlgE_F_G_D1"/>
    <property type="match status" value="1"/>
</dbReference>
<keyword evidence="10" id="KW-0969">Cilium</keyword>
<keyword evidence="10" id="KW-0282">Flagellum</keyword>
<organism evidence="10 11">
    <name type="scientific">Inmirania thermothiophila</name>
    <dbReference type="NCBI Taxonomy" id="1750597"/>
    <lineage>
        <taxon>Bacteria</taxon>
        <taxon>Pseudomonadati</taxon>
        <taxon>Pseudomonadota</taxon>
        <taxon>Gammaproteobacteria</taxon>
        <taxon>Chromatiales</taxon>
        <taxon>Ectothiorhodospiraceae</taxon>
        <taxon>Inmirania</taxon>
    </lineage>
</organism>
<dbReference type="GO" id="GO:0009424">
    <property type="term" value="C:bacterial-type flagellum hook"/>
    <property type="evidence" value="ECO:0007669"/>
    <property type="project" value="TreeGrafter"/>
</dbReference>
<evidence type="ECO:0000256" key="5">
    <source>
        <dbReference type="RuleBase" id="RU362116"/>
    </source>
</evidence>
<feature type="domain" description="Flagellar basal body rod protein N-terminal" evidence="6">
    <location>
        <begin position="4"/>
        <end position="33"/>
    </location>
</feature>
<proteinExistence type="inferred from homology"/>
<dbReference type="GO" id="GO:0009425">
    <property type="term" value="C:bacterial-type flagellum basal body"/>
    <property type="evidence" value="ECO:0007669"/>
    <property type="project" value="UniProtKB-SubCell"/>
</dbReference>
<evidence type="ECO:0000313" key="10">
    <source>
        <dbReference type="EMBL" id="ROR34909.1"/>
    </source>
</evidence>
<dbReference type="AlphaFoldDB" id="A0A3N1Y7W0"/>
<comment type="function">
    <text evidence="5">A flexible structure which links the flagellar filament to the drive apparatus in the basal body.</text>
</comment>
<dbReference type="PANTHER" id="PTHR30435">
    <property type="entry name" value="FLAGELLAR PROTEIN"/>
    <property type="match status" value="1"/>
</dbReference>
<evidence type="ECO:0000259" key="7">
    <source>
        <dbReference type="Pfam" id="PF06429"/>
    </source>
</evidence>
<feature type="domain" description="Flagellar basal-body/hook protein C-terminal" evidence="7">
    <location>
        <begin position="376"/>
        <end position="421"/>
    </location>
</feature>
<evidence type="ECO:0000256" key="3">
    <source>
        <dbReference type="ARBA" id="ARBA00019015"/>
    </source>
</evidence>
<dbReference type="Pfam" id="PF07559">
    <property type="entry name" value="FlgE_D2"/>
    <property type="match status" value="1"/>
</dbReference>
<accession>A0A3N1Y7W0</accession>
<feature type="domain" description="Flagellar hook protein FlgE/F/G-like D1" evidence="9">
    <location>
        <begin position="83"/>
        <end position="152"/>
    </location>
</feature>
<feature type="domain" description="Flagellar hook protein FlgE D2" evidence="8">
    <location>
        <begin position="160"/>
        <end position="303"/>
    </location>
</feature>
<dbReference type="InterPro" id="IPR001444">
    <property type="entry name" value="Flag_bb_rod_N"/>
</dbReference>
<dbReference type="SUPFAM" id="SSF117143">
    <property type="entry name" value="Flagellar hook protein flgE"/>
    <property type="match status" value="1"/>
</dbReference>
<evidence type="ECO:0000256" key="2">
    <source>
        <dbReference type="ARBA" id="ARBA00009677"/>
    </source>
</evidence>
<keyword evidence="4 5" id="KW-0975">Bacterial flagellum</keyword>
<dbReference type="GO" id="GO:0005829">
    <property type="term" value="C:cytosol"/>
    <property type="evidence" value="ECO:0007669"/>
    <property type="project" value="TreeGrafter"/>
</dbReference>
<protein>
    <recommendedName>
        <fullName evidence="3 5">Flagellar hook protein FlgE</fullName>
    </recommendedName>
</protein>
<evidence type="ECO:0000313" key="11">
    <source>
        <dbReference type="Proteomes" id="UP000276634"/>
    </source>
</evidence>
<dbReference type="PANTHER" id="PTHR30435:SF1">
    <property type="entry name" value="FLAGELLAR HOOK PROTEIN FLGE"/>
    <property type="match status" value="1"/>
</dbReference>
<name>A0A3N1Y7W0_9GAMM</name>
<evidence type="ECO:0000259" key="8">
    <source>
        <dbReference type="Pfam" id="PF07559"/>
    </source>
</evidence>
<dbReference type="GO" id="GO:0071978">
    <property type="term" value="P:bacterial-type flagellum-dependent swarming motility"/>
    <property type="evidence" value="ECO:0007669"/>
    <property type="project" value="TreeGrafter"/>
</dbReference>